<evidence type="ECO:0000256" key="9">
    <source>
        <dbReference type="ARBA" id="ARBA00023098"/>
    </source>
</evidence>
<dbReference type="InterPro" id="IPR020904">
    <property type="entry name" value="Sc_DH/Rdtase_CS"/>
</dbReference>
<comment type="catalytic activity">
    <reaction evidence="12">
        <text>a very-long-chain (3R)-3-hydroxyacyl-CoA + NADP(+) = a very-long-chain 3-oxoacyl-CoA + NADPH + H(+)</text>
        <dbReference type="Rhea" id="RHEA:48680"/>
        <dbReference type="ChEBI" id="CHEBI:15378"/>
        <dbReference type="ChEBI" id="CHEBI:57783"/>
        <dbReference type="ChEBI" id="CHEBI:58349"/>
        <dbReference type="ChEBI" id="CHEBI:85440"/>
        <dbReference type="ChEBI" id="CHEBI:90725"/>
        <dbReference type="EC" id="1.1.1.330"/>
    </reaction>
</comment>
<dbReference type="STRING" id="1109443.G4TF56"/>
<name>G4TF56_SERID</name>
<evidence type="ECO:0000256" key="6">
    <source>
        <dbReference type="ARBA" id="ARBA00022857"/>
    </source>
</evidence>
<dbReference type="EMBL" id="CAFZ01000068">
    <property type="protein sequence ID" value="CCA69949.1"/>
    <property type="molecule type" value="Genomic_DNA"/>
</dbReference>
<keyword evidence="11 12" id="KW-0275">Fatty acid biosynthesis</keyword>
<dbReference type="Proteomes" id="UP000007148">
    <property type="component" value="Unassembled WGS sequence"/>
</dbReference>
<dbReference type="InterPro" id="IPR002347">
    <property type="entry name" value="SDR_fam"/>
</dbReference>
<keyword evidence="7 12" id="KW-1133">Transmembrane helix</keyword>
<keyword evidence="8 12" id="KW-0560">Oxidoreductase</keyword>
<dbReference type="GO" id="GO:0045703">
    <property type="term" value="F:ketoreductase activity"/>
    <property type="evidence" value="ECO:0007669"/>
    <property type="project" value="UniProtKB-UniRule"/>
</dbReference>
<gene>
    <name evidence="15" type="ORF">PIIN_03889</name>
</gene>
<evidence type="ECO:0000256" key="1">
    <source>
        <dbReference type="ARBA" id="ARBA00005194"/>
    </source>
</evidence>
<feature type="transmembrane region" description="Helical" evidence="14">
    <location>
        <begin position="12"/>
        <end position="35"/>
    </location>
</feature>
<dbReference type="OMA" id="LVAPGMM"/>
<sequence length="327" mass="35909">MFDQVFEHKLPILAFAGVGFLAVTWRLTSFLVVLAQTFVLSGTKLTKFGAKRGAYAVVTGATDGIGREFALQLAKAGFGVVLISRTKEKLDALGDEISAKFTVPTKVLAIDFEKDDISKECKQLNQILQDVTVGVLVNNVGRSHEMPVYFAETERQEIKSIVNINVKGTLAITQTVLPIMLAKKNGLILNIGSFAGEVPSPMLATYSGSKAFLAAWSKALAEEYKSKGIAVQLVNTFFVVSKMSKIRRPSITTPTANTFVKSVLSHIGQSCGAIQRPFTSTPFWSHSIGDFFIGYMRTSLVISYTHRLHVDIRRRALNKKAREAKEQ</sequence>
<evidence type="ECO:0000256" key="3">
    <source>
        <dbReference type="ARBA" id="ARBA00022692"/>
    </source>
</evidence>
<evidence type="ECO:0000313" key="16">
    <source>
        <dbReference type="Proteomes" id="UP000007148"/>
    </source>
</evidence>
<keyword evidence="10 12" id="KW-0472">Membrane</keyword>
<dbReference type="InterPro" id="IPR027533">
    <property type="entry name" value="3_ketoreductase_fungal"/>
</dbReference>
<evidence type="ECO:0000256" key="4">
    <source>
        <dbReference type="ARBA" id="ARBA00022824"/>
    </source>
</evidence>
<proteinExistence type="inferred from homology"/>
<feature type="binding site" evidence="12">
    <location>
        <position position="193"/>
    </location>
    <ligand>
        <name>substrate</name>
    </ligand>
</feature>
<comment type="similarity">
    <text evidence="12 13">Belongs to the short-chain dehydrogenases/reductases (SDR) family.</text>
</comment>
<evidence type="ECO:0000256" key="10">
    <source>
        <dbReference type="ARBA" id="ARBA00023136"/>
    </source>
</evidence>
<dbReference type="Pfam" id="PF00106">
    <property type="entry name" value="adh_short"/>
    <property type="match status" value="1"/>
</dbReference>
<evidence type="ECO:0000256" key="12">
    <source>
        <dbReference type="HAMAP-Rule" id="MF_03107"/>
    </source>
</evidence>
<comment type="pathway">
    <text evidence="1">Lipid metabolism; fatty acid biosynthesis.</text>
</comment>
<evidence type="ECO:0000313" key="15">
    <source>
        <dbReference type="EMBL" id="CCA69949.1"/>
    </source>
</evidence>
<dbReference type="SUPFAM" id="SSF51735">
    <property type="entry name" value="NAD(P)-binding Rossmann-fold domains"/>
    <property type="match status" value="1"/>
</dbReference>
<organism evidence="15 16">
    <name type="scientific">Serendipita indica (strain DSM 11827)</name>
    <name type="common">Root endophyte fungus</name>
    <name type="synonym">Piriformospora indica</name>
    <dbReference type="NCBI Taxonomy" id="1109443"/>
    <lineage>
        <taxon>Eukaryota</taxon>
        <taxon>Fungi</taxon>
        <taxon>Dikarya</taxon>
        <taxon>Basidiomycota</taxon>
        <taxon>Agaricomycotina</taxon>
        <taxon>Agaricomycetes</taxon>
        <taxon>Sebacinales</taxon>
        <taxon>Serendipitaceae</taxon>
        <taxon>Serendipita</taxon>
    </lineage>
</organism>
<dbReference type="eggNOG" id="KOG1014">
    <property type="taxonomic scope" value="Eukaryota"/>
</dbReference>
<dbReference type="HOGENOM" id="CLU_010194_38_0_1"/>
<dbReference type="InterPro" id="IPR036291">
    <property type="entry name" value="NAD(P)-bd_dom_sf"/>
</dbReference>
<evidence type="ECO:0000256" key="2">
    <source>
        <dbReference type="ARBA" id="ARBA00022516"/>
    </source>
</evidence>
<protein>
    <recommendedName>
        <fullName evidence="12">Very-long-chain 3-oxoacyl-CoA reductase</fullName>
        <ecNumber evidence="12">1.1.1.330</ecNumber>
    </recommendedName>
    <alternativeName>
        <fullName evidence="12">3-ketoacyl-CoA reductase</fullName>
        <shortName evidence="12">3-ketoreductase</shortName>
        <shortName evidence="12">KAR</shortName>
    </alternativeName>
    <alternativeName>
        <fullName evidence="12">Microsomal beta-keto-reductase</fullName>
    </alternativeName>
</protein>
<dbReference type="UniPathway" id="UPA00094"/>
<dbReference type="PRINTS" id="PR00080">
    <property type="entry name" value="SDRFAMILY"/>
</dbReference>
<dbReference type="GO" id="GO:0141040">
    <property type="term" value="F:very-long-chain 3-oxoacyl-CoA reductase activity"/>
    <property type="evidence" value="ECO:0007669"/>
    <property type="project" value="UniProtKB-EC"/>
</dbReference>
<evidence type="ECO:0000256" key="11">
    <source>
        <dbReference type="ARBA" id="ARBA00023160"/>
    </source>
</evidence>
<dbReference type="HAMAP" id="MF_03107">
    <property type="entry name" value="3_ketoreductase"/>
    <property type="match status" value="1"/>
</dbReference>
<evidence type="ECO:0000256" key="7">
    <source>
        <dbReference type="ARBA" id="ARBA00022989"/>
    </source>
</evidence>
<dbReference type="PANTHER" id="PTHR43086">
    <property type="entry name" value="VERY-LONG-CHAIN 3-OXOOACYL-COA REDUCTASE"/>
    <property type="match status" value="1"/>
</dbReference>
<dbReference type="EC" id="1.1.1.330" evidence="12"/>
<dbReference type="CDD" id="cd05356">
    <property type="entry name" value="17beta-HSD1_like_SDR_c"/>
    <property type="match status" value="1"/>
</dbReference>
<comment type="caution">
    <text evidence="15">The sequence shown here is derived from an EMBL/GenBank/DDBJ whole genome shotgun (WGS) entry which is preliminary data.</text>
</comment>
<dbReference type="GO" id="GO:0005789">
    <property type="term" value="C:endoplasmic reticulum membrane"/>
    <property type="evidence" value="ECO:0007669"/>
    <property type="project" value="UniProtKB-SubCell"/>
</dbReference>
<dbReference type="AlphaFoldDB" id="G4TF56"/>
<dbReference type="PROSITE" id="PS00061">
    <property type="entry name" value="ADH_SHORT"/>
    <property type="match status" value="1"/>
</dbReference>
<comment type="subcellular location">
    <subcellularLocation>
        <location evidence="12">Endoplasmic reticulum membrane</location>
        <topology evidence="12">Single-pass membrane protein</topology>
    </subcellularLocation>
</comment>
<dbReference type="PIRSF" id="PIRSF000126">
    <property type="entry name" value="11-beta-HSD1"/>
    <property type="match status" value="1"/>
</dbReference>
<keyword evidence="5 12" id="KW-0276">Fatty acid metabolism</keyword>
<dbReference type="InParanoid" id="G4TF56"/>
<dbReference type="OrthoDB" id="5545019at2759"/>
<dbReference type="Gene3D" id="3.40.50.720">
    <property type="entry name" value="NAD(P)-binding Rossmann-like Domain"/>
    <property type="match status" value="1"/>
</dbReference>
<keyword evidence="16" id="KW-1185">Reference proteome</keyword>
<evidence type="ECO:0000256" key="8">
    <source>
        <dbReference type="ARBA" id="ARBA00023002"/>
    </source>
</evidence>
<keyword evidence="9 12" id="KW-0443">Lipid metabolism</keyword>
<reference evidence="15 16" key="1">
    <citation type="journal article" date="2011" name="PLoS Pathog.">
        <title>Endophytic Life Strategies Decoded by Genome and Transcriptome Analyses of the Mutualistic Root Symbiont Piriformospora indica.</title>
        <authorList>
            <person name="Zuccaro A."/>
            <person name="Lahrmann U."/>
            <person name="Guldener U."/>
            <person name="Langen G."/>
            <person name="Pfiffi S."/>
            <person name="Biedenkopf D."/>
            <person name="Wong P."/>
            <person name="Samans B."/>
            <person name="Grimm C."/>
            <person name="Basiewicz M."/>
            <person name="Murat C."/>
            <person name="Martin F."/>
            <person name="Kogel K.H."/>
        </authorList>
    </citation>
    <scope>NUCLEOTIDE SEQUENCE [LARGE SCALE GENOMIC DNA]</scope>
    <source>
        <strain evidence="15 16">DSM 11827</strain>
    </source>
</reference>
<comment type="function">
    <text evidence="12">Component of the microsomal membrane bound fatty acid elongation system, which produces the 26-carbon very long-chain fatty acids (VLCFA) from palmitate. Catalyzes the reduction of the 3-ketoacyl-CoA intermediate that is formed in each cycle of fatty acid elongation. VLCFAs serve as precursors for ceramide and sphingolipids.</text>
</comment>
<dbReference type="GO" id="GO:0030497">
    <property type="term" value="P:fatty acid elongation"/>
    <property type="evidence" value="ECO:0007669"/>
    <property type="project" value="UniProtKB-UniRule"/>
</dbReference>
<keyword evidence="6 12" id="KW-0521">NADP</keyword>
<keyword evidence="4 12" id="KW-0256">Endoplasmic reticulum</keyword>
<dbReference type="PRINTS" id="PR00081">
    <property type="entry name" value="GDHRDH"/>
</dbReference>
<keyword evidence="3 12" id="KW-0812">Transmembrane</keyword>
<evidence type="ECO:0000256" key="14">
    <source>
        <dbReference type="SAM" id="Phobius"/>
    </source>
</evidence>
<accession>G4TF56</accession>
<dbReference type="PANTHER" id="PTHR43086:SF2">
    <property type="entry name" value="HYDROXYSTEROID DEHYDROGENASE-LIKE PROTEIN 1"/>
    <property type="match status" value="1"/>
</dbReference>
<keyword evidence="2 12" id="KW-0444">Lipid biosynthesis</keyword>
<evidence type="ECO:0000256" key="13">
    <source>
        <dbReference type="RuleBase" id="RU000363"/>
    </source>
</evidence>
<evidence type="ECO:0000256" key="5">
    <source>
        <dbReference type="ARBA" id="ARBA00022832"/>
    </source>
</evidence>
<dbReference type="FunCoup" id="G4TF56">
    <property type="interactions" value="404"/>
</dbReference>
<dbReference type="FunFam" id="3.40.50.720:FF:000137">
    <property type="entry name" value="Hydroxysteroid (17-beta) dehydrogenase 3"/>
    <property type="match status" value="1"/>
</dbReference>
<feature type="active site" description="Proton acceptor" evidence="12">
    <location>
        <position position="206"/>
    </location>
</feature>